<sequence>MDKLCFEFVVLPSSDGKSNTFYITSIATSDATVHVIPEEFQSVNYHTELMKTFAYTKIKNSMKKRYQTRKICITMTKELRKTYIDEDDNLQFGDQYLEEVDQKKQQQWHKLVTQVY</sequence>
<dbReference type="Proteomes" id="UP000299102">
    <property type="component" value="Unassembled WGS sequence"/>
</dbReference>
<dbReference type="OrthoDB" id="7412149at2759"/>
<reference evidence="1 2" key="1">
    <citation type="journal article" date="2019" name="Commun. Biol.">
        <title>The bagworm genome reveals a unique fibroin gene that provides high tensile strength.</title>
        <authorList>
            <person name="Kono N."/>
            <person name="Nakamura H."/>
            <person name="Ohtoshi R."/>
            <person name="Tomita M."/>
            <person name="Numata K."/>
            <person name="Arakawa K."/>
        </authorList>
    </citation>
    <scope>NUCLEOTIDE SEQUENCE [LARGE SCALE GENOMIC DNA]</scope>
</reference>
<evidence type="ECO:0000313" key="1">
    <source>
        <dbReference type="EMBL" id="GBP75482.1"/>
    </source>
</evidence>
<comment type="caution">
    <text evidence="1">The sequence shown here is derived from an EMBL/GenBank/DDBJ whole genome shotgun (WGS) entry which is preliminary data.</text>
</comment>
<dbReference type="AlphaFoldDB" id="A0A4C1YKT9"/>
<evidence type="ECO:0000313" key="2">
    <source>
        <dbReference type="Proteomes" id="UP000299102"/>
    </source>
</evidence>
<gene>
    <name evidence="1" type="ORF">EVAR_57220_1</name>
</gene>
<dbReference type="EMBL" id="BGZK01001250">
    <property type="protein sequence ID" value="GBP75482.1"/>
    <property type="molecule type" value="Genomic_DNA"/>
</dbReference>
<name>A0A4C1YKT9_EUMVA</name>
<protein>
    <submittedName>
        <fullName evidence="1">Uncharacterized protein</fullName>
    </submittedName>
</protein>
<proteinExistence type="predicted"/>
<accession>A0A4C1YKT9</accession>
<organism evidence="1 2">
    <name type="scientific">Eumeta variegata</name>
    <name type="common">Bagworm moth</name>
    <name type="synonym">Eumeta japonica</name>
    <dbReference type="NCBI Taxonomy" id="151549"/>
    <lineage>
        <taxon>Eukaryota</taxon>
        <taxon>Metazoa</taxon>
        <taxon>Ecdysozoa</taxon>
        <taxon>Arthropoda</taxon>
        <taxon>Hexapoda</taxon>
        <taxon>Insecta</taxon>
        <taxon>Pterygota</taxon>
        <taxon>Neoptera</taxon>
        <taxon>Endopterygota</taxon>
        <taxon>Lepidoptera</taxon>
        <taxon>Glossata</taxon>
        <taxon>Ditrysia</taxon>
        <taxon>Tineoidea</taxon>
        <taxon>Psychidae</taxon>
        <taxon>Oiketicinae</taxon>
        <taxon>Eumeta</taxon>
    </lineage>
</organism>
<keyword evidence="2" id="KW-1185">Reference proteome</keyword>